<keyword evidence="2" id="KW-1185">Reference proteome</keyword>
<proteinExistence type="predicted"/>
<accession>A0ACB8AV35</accession>
<sequence>MTDEQSPSREFKYALRKPEVVGVRPPRDKASQQCLAASVKINGFRAYTLFDSGSTTDSVSPQTTWIVKLPYFTLENPVTLQLGCVGSRSQINYGADIVVGFAGKAADTYVDVVNMDRYTTQS</sequence>
<gene>
    <name evidence="1" type="ORF">BV22DRAFT_1135978</name>
</gene>
<comment type="caution">
    <text evidence="1">The sequence shown here is derived from an EMBL/GenBank/DDBJ whole genome shotgun (WGS) entry which is preliminary data.</text>
</comment>
<protein>
    <submittedName>
        <fullName evidence="1">Uncharacterized protein</fullName>
    </submittedName>
</protein>
<evidence type="ECO:0000313" key="1">
    <source>
        <dbReference type="EMBL" id="KAH7916849.1"/>
    </source>
</evidence>
<organism evidence="1 2">
    <name type="scientific">Leucogyrophana mollusca</name>
    <dbReference type="NCBI Taxonomy" id="85980"/>
    <lineage>
        <taxon>Eukaryota</taxon>
        <taxon>Fungi</taxon>
        <taxon>Dikarya</taxon>
        <taxon>Basidiomycota</taxon>
        <taxon>Agaricomycotina</taxon>
        <taxon>Agaricomycetes</taxon>
        <taxon>Agaricomycetidae</taxon>
        <taxon>Boletales</taxon>
        <taxon>Boletales incertae sedis</taxon>
        <taxon>Leucogyrophana</taxon>
    </lineage>
</organism>
<name>A0ACB8AV35_9AGAM</name>
<dbReference type="EMBL" id="MU267545">
    <property type="protein sequence ID" value="KAH7916849.1"/>
    <property type="molecule type" value="Genomic_DNA"/>
</dbReference>
<reference evidence="1" key="1">
    <citation type="journal article" date="2021" name="New Phytol.">
        <title>Evolutionary innovations through gain and loss of genes in the ectomycorrhizal Boletales.</title>
        <authorList>
            <person name="Wu G."/>
            <person name="Miyauchi S."/>
            <person name="Morin E."/>
            <person name="Kuo A."/>
            <person name="Drula E."/>
            <person name="Varga T."/>
            <person name="Kohler A."/>
            <person name="Feng B."/>
            <person name="Cao Y."/>
            <person name="Lipzen A."/>
            <person name="Daum C."/>
            <person name="Hundley H."/>
            <person name="Pangilinan J."/>
            <person name="Johnson J."/>
            <person name="Barry K."/>
            <person name="LaButti K."/>
            <person name="Ng V."/>
            <person name="Ahrendt S."/>
            <person name="Min B."/>
            <person name="Choi I.G."/>
            <person name="Park H."/>
            <person name="Plett J.M."/>
            <person name="Magnuson J."/>
            <person name="Spatafora J.W."/>
            <person name="Nagy L.G."/>
            <person name="Henrissat B."/>
            <person name="Grigoriev I.V."/>
            <person name="Yang Z.L."/>
            <person name="Xu J."/>
            <person name="Martin F.M."/>
        </authorList>
    </citation>
    <scope>NUCLEOTIDE SEQUENCE</scope>
    <source>
        <strain evidence="1">KUC20120723A-06</strain>
    </source>
</reference>
<dbReference type="Proteomes" id="UP000790709">
    <property type="component" value="Unassembled WGS sequence"/>
</dbReference>
<evidence type="ECO:0000313" key="2">
    <source>
        <dbReference type="Proteomes" id="UP000790709"/>
    </source>
</evidence>